<evidence type="ECO:0000313" key="1">
    <source>
        <dbReference type="EMBL" id="MBA2880013.1"/>
    </source>
</evidence>
<gene>
    <name evidence="1" type="ORF">HNR65_000320</name>
</gene>
<dbReference type="GO" id="GO:0032259">
    <property type="term" value="P:methylation"/>
    <property type="evidence" value="ECO:0007669"/>
    <property type="project" value="UniProtKB-KW"/>
</dbReference>
<keyword evidence="1" id="KW-0808">Transferase</keyword>
<dbReference type="EMBL" id="JACDUS010000001">
    <property type="protein sequence ID" value="MBA2880013.1"/>
    <property type="molecule type" value="Genomic_DNA"/>
</dbReference>
<dbReference type="PANTHER" id="PTHR43861">
    <property type="entry name" value="TRANS-ACONITATE 2-METHYLTRANSFERASE-RELATED"/>
    <property type="match status" value="1"/>
</dbReference>
<accession>A0A7W0C6I1</accession>
<comment type="caution">
    <text evidence="1">The sequence shown here is derived from an EMBL/GenBank/DDBJ whole genome shotgun (WGS) entry which is preliminary data.</text>
</comment>
<proteinExistence type="predicted"/>
<dbReference type="AlphaFoldDB" id="A0A7W0C6I1"/>
<dbReference type="Pfam" id="PF13489">
    <property type="entry name" value="Methyltransf_23"/>
    <property type="match status" value="1"/>
</dbReference>
<keyword evidence="1" id="KW-0489">Methyltransferase</keyword>
<dbReference type="GO" id="GO:0008168">
    <property type="term" value="F:methyltransferase activity"/>
    <property type="evidence" value="ECO:0007669"/>
    <property type="project" value="UniProtKB-KW"/>
</dbReference>
<reference evidence="1 2" key="1">
    <citation type="submission" date="2020-07" db="EMBL/GenBank/DDBJ databases">
        <title>Genomic Encyclopedia of Type Strains, Phase IV (KMG-IV): sequencing the most valuable type-strain genomes for metagenomic binning, comparative biology and taxonomic classification.</title>
        <authorList>
            <person name="Goeker M."/>
        </authorList>
    </citation>
    <scope>NUCLEOTIDE SEQUENCE [LARGE SCALE GENOMIC DNA]</scope>
    <source>
        <strain evidence="1 2">DSM 17721</strain>
    </source>
</reference>
<dbReference type="PANTHER" id="PTHR43861:SF6">
    <property type="entry name" value="METHYLTRANSFERASE TYPE 11"/>
    <property type="match status" value="1"/>
</dbReference>
<dbReference type="RefSeq" id="WP_181549688.1">
    <property type="nucleotide sequence ID" value="NZ_JACDUS010000001.1"/>
</dbReference>
<sequence length="211" mass="23655">MKISGGLKEEGVVVGNTYDKYGSGNPIERMLVKGFDNALSDLVKDAAPETIHEIGCGEGFWVLNWNKEGFDARGSDFSSKVIDIARGNAVEKGVSPEIFKARSIYELSKNEDSADLVVCCEVLEHLENPEEGLATLARIARQHVILSVPREPLWRALNMMRFKYFASLGNTPGHVQHWSKSKFVQLVEKYFRVVRVRTPLPWSMVLCDALK</sequence>
<organism evidence="1 2">
    <name type="scientific">Desulfosalsimonas propionicica</name>
    <dbReference type="NCBI Taxonomy" id="332175"/>
    <lineage>
        <taxon>Bacteria</taxon>
        <taxon>Pseudomonadati</taxon>
        <taxon>Thermodesulfobacteriota</taxon>
        <taxon>Desulfobacteria</taxon>
        <taxon>Desulfobacterales</taxon>
        <taxon>Desulfosalsimonadaceae</taxon>
        <taxon>Desulfosalsimonas</taxon>
    </lineage>
</organism>
<protein>
    <submittedName>
        <fullName evidence="1">2-polyprenyl-3-methyl-5-hydroxy-6-metoxy-1, 4-benzoquinol methylase</fullName>
    </submittedName>
</protein>
<dbReference type="Gene3D" id="3.40.50.150">
    <property type="entry name" value="Vaccinia Virus protein VP39"/>
    <property type="match status" value="1"/>
</dbReference>
<dbReference type="SUPFAM" id="SSF53335">
    <property type="entry name" value="S-adenosyl-L-methionine-dependent methyltransferases"/>
    <property type="match status" value="1"/>
</dbReference>
<evidence type="ECO:0000313" key="2">
    <source>
        <dbReference type="Proteomes" id="UP000525298"/>
    </source>
</evidence>
<dbReference type="Proteomes" id="UP000525298">
    <property type="component" value="Unassembled WGS sequence"/>
</dbReference>
<name>A0A7W0C6I1_9BACT</name>
<dbReference type="InterPro" id="IPR029063">
    <property type="entry name" value="SAM-dependent_MTases_sf"/>
</dbReference>
<keyword evidence="2" id="KW-1185">Reference proteome</keyword>